<sequence>MDAIIFRPLLLLLHTTDILLSHLSSLRTFSDKFVSTDKIPRHVAFSFVAEGDASEVKRRLATMIEELARWASEVGIEEVSLWSEAGLLDDETIELSIFPPMTLRQQRPQVSTCTDYRMRACEQEEKDPEWITVDLPYDTADSSTETHVSEQSAHVRATRTYSIPSSRYSDKSSQKEVRIHVLPLSTAAGGTIIAQITRKFVEEKIPPEQITQELLDARIRAYLGFTIDPCLLILQAVSGSRKPRFRKFLPAEPPAIHGYPFWPLRVTEIFLAANRSERVSEVLDEWTRAVQRWQGVEQRLGR</sequence>
<comment type="catalytic activity">
    <reaction evidence="7">
        <text>n isopentenyl diphosphate + (2E,6E)-farnesyl diphosphate = a di-trans,poly-cis-polyprenyl diphosphate + n diphosphate</text>
        <dbReference type="Rhea" id="RHEA:53008"/>
        <dbReference type="Rhea" id="RHEA-COMP:19494"/>
        <dbReference type="ChEBI" id="CHEBI:33019"/>
        <dbReference type="ChEBI" id="CHEBI:128769"/>
        <dbReference type="ChEBI" id="CHEBI:136960"/>
        <dbReference type="ChEBI" id="CHEBI:175763"/>
        <dbReference type="EC" id="2.5.1.87"/>
    </reaction>
</comment>
<evidence type="ECO:0000256" key="2">
    <source>
        <dbReference type="ARBA" id="ARBA00004922"/>
    </source>
</evidence>
<dbReference type="GO" id="GO:1904423">
    <property type="term" value="C:dehydrodolichyl diphosphate synthase complex"/>
    <property type="evidence" value="ECO:0007669"/>
    <property type="project" value="InterPro"/>
</dbReference>
<comment type="pathway">
    <text evidence="2">Protein modification; protein glycosylation.</text>
</comment>
<comment type="cofactor">
    <cofactor evidence="1">
        <name>Mg(2+)</name>
        <dbReference type="ChEBI" id="CHEBI:18420"/>
    </cofactor>
</comment>
<dbReference type="PANTHER" id="PTHR21528">
    <property type="entry name" value="DEHYDRODOLICHYL DIPHOSPHATE SYNTHASE COMPLEX SUBUNIT NUS1"/>
    <property type="match status" value="1"/>
</dbReference>
<dbReference type="InterPro" id="IPR038887">
    <property type="entry name" value="Nus1/NgBR"/>
</dbReference>
<dbReference type="Proteomes" id="UP000620104">
    <property type="component" value="Unassembled WGS sequence"/>
</dbReference>
<keyword evidence="5" id="KW-0808">Transferase</keyword>
<proteinExistence type="inferred from homology"/>
<protein>
    <recommendedName>
        <fullName evidence="4">ditrans,polycis-polyprenyl diphosphate synthase [(2E,6E)-farnesyldiphosphate specific]</fullName>
        <ecNumber evidence="4">2.5.1.87</ecNumber>
    </recommendedName>
</protein>
<accession>A0A8H3TVH6</accession>
<gene>
    <name evidence="9" type="ORF">NliqN6_4241</name>
</gene>
<comment type="similarity">
    <text evidence="3">Belongs to the UPP synthase family.</text>
</comment>
<dbReference type="AlphaFoldDB" id="A0A8H3TVH6"/>
<name>A0A8H3TVH6_9TREE</name>
<evidence type="ECO:0000256" key="4">
    <source>
        <dbReference type="ARBA" id="ARBA00012596"/>
    </source>
</evidence>
<evidence type="ECO:0000256" key="1">
    <source>
        <dbReference type="ARBA" id="ARBA00001946"/>
    </source>
</evidence>
<feature type="signal peptide" evidence="8">
    <location>
        <begin position="1"/>
        <end position="21"/>
    </location>
</feature>
<dbReference type="EMBL" id="BLZA01000023">
    <property type="protein sequence ID" value="GHJ87839.1"/>
    <property type="molecule type" value="Genomic_DNA"/>
</dbReference>
<evidence type="ECO:0000256" key="3">
    <source>
        <dbReference type="ARBA" id="ARBA00005432"/>
    </source>
</evidence>
<evidence type="ECO:0000313" key="10">
    <source>
        <dbReference type="Proteomes" id="UP000620104"/>
    </source>
</evidence>
<feature type="chain" id="PRO_5034953907" description="ditrans,polycis-polyprenyl diphosphate synthase [(2E,6E)-farnesyldiphosphate specific]" evidence="8">
    <location>
        <begin position="22"/>
        <end position="302"/>
    </location>
</feature>
<dbReference type="EC" id="2.5.1.87" evidence="4"/>
<dbReference type="OrthoDB" id="3057168at2759"/>
<keyword evidence="6" id="KW-0460">Magnesium</keyword>
<evidence type="ECO:0000313" key="9">
    <source>
        <dbReference type="EMBL" id="GHJ87839.1"/>
    </source>
</evidence>
<dbReference type="GO" id="GO:0045547">
    <property type="term" value="F:ditrans,polycis-polyprenyl diphosphate synthase [(2E,6E)-farnesyl diphosphate specific] activity"/>
    <property type="evidence" value="ECO:0007669"/>
    <property type="project" value="UniProtKB-EC"/>
</dbReference>
<evidence type="ECO:0000256" key="7">
    <source>
        <dbReference type="ARBA" id="ARBA00047353"/>
    </source>
</evidence>
<evidence type="ECO:0000256" key="6">
    <source>
        <dbReference type="ARBA" id="ARBA00022842"/>
    </source>
</evidence>
<organism evidence="9 10">
    <name type="scientific">Naganishia liquefaciens</name>
    <dbReference type="NCBI Taxonomy" id="104408"/>
    <lineage>
        <taxon>Eukaryota</taxon>
        <taxon>Fungi</taxon>
        <taxon>Dikarya</taxon>
        <taxon>Basidiomycota</taxon>
        <taxon>Agaricomycotina</taxon>
        <taxon>Tremellomycetes</taxon>
        <taxon>Filobasidiales</taxon>
        <taxon>Filobasidiaceae</taxon>
        <taxon>Naganishia</taxon>
    </lineage>
</organism>
<keyword evidence="8" id="KW-0732">Signal</keyword>
<dbReference type="UniPathway" id="UPA00378"/>
<evidence type="ECO:0000256" key="5">
    <source>
        <dbReference type="ARBA" id="ARBA00022679"/>
    </source>
</evidence>
<comment type="caution">
    <text evidence="9">The sequence shown here is derived from an EMBL/GenBank/DDBJ whole genome shotgun (WGS) entry which is preliminary data.</text>
</comment>
<keyword evidence="10" id="KW-1185">Reference proteome</keyword>
<evidence type="ECO:0000256" key="8">
    <source>
        <dbReference type="SAM" id="SignalP"/>
    </source>
</evidence>
<reference evidence="9" key="1">
    <citation type="submission" date="2020-07" db="EMBL/GenBank/DDBJ databases">
        <title>Draft Genome Sequence of a Deep-Sea Yeast, Naganishia (Cryptococcus) liquefaciens strain N6.</title>
        <authorList>
            <person name="Han Y.W."/>
            <person name="Kajitani R."/>
            <person name="Morimoto H."/>
            <person name="Parhat M."/>
            <person name="Tsubouchi H."/>
            <person name="Bakenova O."/>
            <person name="Ogata M."/>
            <person name="Argunhan B."/>
            <person name="Aoki R."/>
            <person name="Kajiwara S."/>
            <person name="Itoh T."/>
            <person name="Iwasaki H."/>
        </authorList>
    </citation>
    <scope>NUCLEOTIDE SEQUENCE</scope>
    <source>
        <strain evidence="9">N6</strain>
    </source>
</reference>
<dbReference type="GO" id="GO:0005789">
    <property type="term" value="C:endoplasmic reticulum membrane"/>
    <property type="evidence" value="ECO:0007669"/>
    <property type="project" value="TreeGrafter"/>
</dbReference>
<dbReference type="PANTHER" id="PTHR21528:SF0">
    <property type="entry name" value="DEHYDRODOLICHYL DIPHOSPHATE SYNTHASE COMPLEX SUBUNIT NUS1"/>
    <property type="match status" value="1"/>
</dbReference>